<gene>
    <name evidence="1" type="ORF">GCK72_011400</name>
</gene>
<dbReference type="KEGG" id="crq:GCK72_011400"/>
<evidence type="ECO:0000313" key="2">
    <source>
        <dbReference type="Proteomes" id="UP000483820"/>
    </source>
</evidence>
<dbReference type="AlphaFoldDB" id="A0A6A5H8L2"/>
<protein>
    <submittedName>
        <fullName evidence="1">Uncharacterized protein</fullName>
    </submittedName>
</protein>
<evidence type="ECO:0000313" key="1">
    <source>
        <dbReference type="EMBL" id="KAF1763134.1"/>
    </source>
</evidence>
<dbReference type="CTD" id="78775185"/>
<dbReference type="Proteomes" id="UP000483820">
    <property type="component" value="Chromosome III"/>
</dbReference>
<accession>A0A6A5H8L2</accession>
<dbReference type="RefSeq" id="XP_053588000.1">
    <property type="nucleotide sequence ID" value="XM_053728423.1"/>
</dbReference>
<dbReference type="GeneID" id="78775185"/>
<comment type="caution">
    <text evidence="1">The sequence shown here is derived from an EMBL/GenBank/DDBJ whole genome shotgun (WGS) entry which is preliminary data.</text>
</comment>
<organism evidence="1 2">
    <name type="scientific">Caenorhabditis remanei</name>
    <name type="common">Caenorhabditis vulgaris</name>
    <dbReference type="NCBI Taxonomy" id="31234"/>
    <lineage>
        <taxon>Eukaryota</taxon>
        <taxon>Metazoa</taxon>
        <taxon>Ecdysozoa</taxon>
        <taxon>Nematoda</taxon>
        <taxon>Chromadorea</taxon>
        <taxon>Rhabditida</taxon>
        <taxon>Rhabditina</taxon>
        <taxon>Rhabditomorpha</taxon>
        <taxon>Rhabditoidea</taxon>
        <taxon>Rhabditidae</taxon>
        <taxon>Peloderinae</taxon>
        <taxon>Caenorhabditis</taxon>
    </lineage>
</organism>
<dbReference type="EMBL" id="WUAV01000003">
    <property type="protein sequence ID" value="KAF1763134.1"/>
    <property type="molecule type" value="Genomic_DNA"/>
</dbReference>
<sequence>MPLVSNQDVGVKEQKPKVMLTQILIVPDFVEKYLDIDTRLRLRKTCKTIREIINEKLLHIDGLNYNFIGNCIDISTNEDFKVLYKIIEGGLRVRYWDREKVINTNNDEEKVEIIQQDLMSILCNEKLRIDTLRIESNLTTSFNKKPPIGMRALRNTFIQVPNKRNVRNLEYFVYEVNEAFIVTLNTIDPVHLKFLYLSMQFLNYSPGFWEDLNNLEQWKLLKSLIVRCPQLTVSDITRFFTHFENAHLKIRSFYGLLDFTLIHNSVMELKNKLLQNFNLKQLKIRVDMEIRDSDFENIKASLQQYNTNNTPYPFWFSIPYPDSDKKLELLVETKMIWFKGPCYVEGEEDTEEEEVEDEMLPLIPLNFNDF</sequence>
<reference evidence="1 2" key="1">
    <citation type="submission" date="2019-12" db="EMBL/GenBank/DDBJ databases">
        <title>Chromosome-level assembly of the Caenorhabditis remanei genome.</title>
        <authorList>
            <person name="Teterina A.A."/>
            <person name="Willis J.H."/>
            <person name="Phillips P.C."/>
        </authorList>
    </citation>
    <scope>NUCLEOTIDE SEQUENCE [LARGE SCALE GENOMIC DNA]</scope>
    <source>
        <strain evidence="1 2">PX506</strain>
        <tissue evidence="1">Whole organism</tissue>
    </source>
</reference>
<proteinExistence type="predicted"/>
<name>A0A6A5H8L2_CAERE</name>